<dbReference type="GeneID" id="37055743"/>
<feature type="transmembrane region" description="Helical" evidence="10">
    <location>
        <begin position="337"/>
        <end position="358"/>
    </location>
</feature>
<evidence type="ECO:0000256" key="7">
    <source>
        <dbReference type="ARBA" id="ARBA00023163"/>
    </source>
</evidence>
<feature type="region of interest" description="Disordered" evidence="9">
    <location>
        <begin position="1225"/>
        <end position="1250"/>
    </location>
</feature>
<evidence type="ECO:0000259" key="11">
    <source>
        <dbReference type="PROSITE" id="PS50048"/>
    </source>
</evidence>
<evidence type="ECO:0000256" key="2">
    <source>
        <dbReference type="ARBA" id="ARBA00022692"/>
    </source>
</evidence>
<dbReference type="PROSITE" id="PS50048">
    <property type="entry name" value="ZN2_CY6_FUNGAL_2"/>
    <property type="match status" value="1"/>
</dbReference>
<dbReference type="InterPro" id="IPR036864">
    <property type="entry name" value="Zn2-C6_fun-type_DNA-bd_sf"/>
</dbReference>
<dbReference type="RefSeq" id="XP_025392979.1">
    <property type="nucleotide sequence ID" value="XM_025533781.1"/>
</dbReference>
<dbReference type="Gene3D" id="1.20.1250.20">
    <property type="entry name" value="MFS general substrate transporter like domains"/>
    <property type="match status" value="2"/>
</dbReference>
<name>A0A317WD99_ASPEC</name>
<evidence type="ECO:0000256" key="3">
    <source>
        <dbReference type="ARBA" id="ARBA00022989"/>
    </source>
</evidence>
<organism evidence="13 14">
    <name type="scientific">Aspergillus eucalypticola (strain CBS 122712 / IBT 29274)</name>
    <dbReference type="NCBI Taxonomy" id="1448314"/>
    <lineage>
        <taxon>Eukaryota</taxon>
        <taxon>Fungi</taxon>
        <taxon>Dikarya</taxon>
        <taxon>Ascomycota</taxon>
        <taxon>Pezizomycotina</taxon>
        <taxon>Eurotiomycetes</taxon>
        <taxon>Eurotiomycetidae</taxon>
        <taxon>Eurotiales</taxon>
        <taxon>Aspergillaceae</taxon>
        <taxon>Aspergillus</taxon>
        <taxon>Aspergillus subgen. Circumdati</taxon>
    </lineage>
</organism>
<dbReference type="GO" id="GO:0005886">
    <property type="term" value="C:plasma membrane"/>
    <property type="evidence" value="ECO:0007669"/>
    <property type="project" value="TreeGrafter"/>
</dbReference>
<accession>A0A317WD99</accession>
<evidence type="ECO:0000256" key="6">
    <source>
        <dbReference type="ARBA" id="ARBA00023136"/>
    </source>
</evidence>
<dbReference type="GO" id="GO:0009893">
    <property type="term" value="P:positive regulation of metabolic process"/>
    <property type="evidence" value="ECO:0007669"/>
    <property type="project" value="UniProtKB-ARBA"/>
</dbReference>
<evidence type="ECO:0000256" key="9">
    <source>
        <dbReference type="SAM" id="MobiDB-lite"/>
    </source>
</evidence>
<dbReference type="InterPro" id="IPR011701">
    <property type="entry name" value="MFS"/>
</dbReference>
<dbReference type="Pfam" id="PF00172">
    <property type="entry name" value="Zn_clus"/>
    <property type="match status" value="1"/>
</dbReference>
<keyword evidence="3 10" id="KW-1133">Transmembrane helix</keyword>
<comment type="caution">
    <text evidence="13">The sequence shown here is derived from an EMBL/GenBank/DDBJ whole genome shotgun (WGS) entry which is preliminary data.</text>
</comment>
<dbReference type="PANTHER" id="PTHR23501:SF156">
    <property type="entry name" value="TRANSPORTER, PUTATIVE-RELATED"/>
    <property type="match status" value="1"/>
</dbReference>
<feature type="transmembrane region" description="Helical" evidence="10">
    <location>
        <begin position="233"/>
        <end position="256"/>
    </location>
</feature>
<feature type="domain" description="Zn(2)-C6 fungal-type" evidence="11">
    <location>
        <begin position="574"/>
        <end position="605"/>
    </location>
</feature>
<dbReference type="SUPFAM" id="SSF103473">
    <property type="entry name" value="MFS general substrate transporter"/>
    <property type="match status" value="2"/>
</dbReference>
<feature type="region of interest" description="Disordered" evidence="9">
    <location>
        <begin position="607"/>
        <end position="627"/>
    </location>
</feature>
<keyword evidence="6 10" id="KW-0472">Membrane</keyword>
<dbReference type="GO" id="GO:0003677">
    <property type="term" value="F:DNA binding"/>
    <property type="evidence" value="ECO:0007669"/>
    <property type="project" value="UniProtKB-KW"/>
</dbReference>
<feature type="transmembrane region" description="Helical" evidence="10">
    <location>
        <begin position="199"/>
        <end position="221"/>
    </location>
</feature>
<dbReference type="CDD" id="cd12148">
    <property type="entry name" value="fungal_TF_MHR"/>
    <property type="match status" value="1"/>
</dbReference>
<proteinExistence type="predicted"/>
<evidence type="ECO:0000313" key="13">
    <source>
        <dbReference type="EMBL" id="PWY84424.1"/>
    </source>
</evidence>
<feature type="transmembrane region" description="Helical" evidence="10">
    <location>
        <begin position="515"/>
        <end position="534"/>
    </location>
</feature>
<dbReference type="SMART" id="SM00066">
    <property type="entry name" value="GAL4"/>
    <property type="match status" value="1"/>
</dbReference>
<evidence type="ECO:0000256" key="10">
    <source>
        <dbReference type="SAM" id="Phobius"/>
    </source>
</evidence>
<dbReference type="GO" id="GO:0000981">
    <property type="term" value="F:DNA-binding transcription factor activity, RNA polymerase II-specific"/>
    <property type="evidence" value="ECO:0007669"/>
    <property type="project" value="InterPro"/>
</dbReference>
<keyword evidence="2 10" id="KW-0812">Transmembrane</keyword>
<keyword evidence="5" id="KW-0238">DNA-binding</keyword>
<evidence type="ECO:0000256" key="5">
    <source>
        <dbReference type="ARBA" id="ARBA00023125"/>
    </source>
</evidence>
<feature type="transmembrane region" description="Helical" evidence="10">
    <location>
        <begin position="268"/>
        <end position="286"/>
    </location>
</feature>
<dbReference type="EMBL" id="MSFU01000002">
    <property type="protein sequence ID" value="PWY84424.1"/>
    <property type="molecule type" value="Genomic_DNA"/>
</dbReference>
<feature type="transmembrane region" description="Helical" evidence="10">
    <location>
        <begin position="298"/>
        <end position="317"/>
    </location>
</feature>
<sequence>MDNPVDEKTASEGQSTMDVSSEEKGSAEQSSLETKSKKPLSFHLAFLGLLFMVFIVSLDTTTLAVAIPIIARDLGGTTLQSFWASTCFMLAVSVVQPLYLSGSDVLGRKIPLYTAYFLFIVGSLVFALAPNMATVIVGRTIQGLGGSGLDVLNEVITADMTTMKERPKYLGLLAIPMAGGALLGPIIGSLFTQYVTWRWIGWINLPLIGASFILTFFFLRLRPVEGTLLQKLGLLDLLGMALFVAGCAAFVLPLSWAGALYSWGSWRTLLPLILGLVVLSLFVVYERVPAQPVLPYRLFKSATAITTFLGGFLHGLVTYTLNTYLPLFYQAAFYDTPLHASVTLLPMNVMSLFFSCVSPISVSYLRKYRVNIWTGWVFLTVGTGLLHIITPASSVSFRTGLPIVVSLGIGVLFTVLVLPVQASVVSVDDTGFAAGLLVFFRLLGGLVGLAIGSTVFSSVFAKSIKALGALPSSLAALENSQAAVGFIPQLRDLRGQVGQEVLDQVTGVYSHSFHVIWIALIVFAGVGLVASCFTKEVSMEKEELGRQRFEDLASHLHLVISTPTPTPTPQICDSCEPCRKSKIRCDHTAPCGRCRRRRKPALCVYQPAPMSKHPNRTDRSSTDSISCGSGSNITTSTSISSAWTSPLPPPSLVTPPLPPGHLRDGYLADCSHRGTSTPSTGVFGPTSYLSVLRDDVDDGSSSIALFAKSLQQNTSAIIDDSQIQLGAELLLILLDDFALYERMATARFDHCQGDLFPPSALRLILSSIRTMLHEAISDPANSLPSLLILSRSIFTASSKPLIVDPSITPTEYFSSMPNRWELIGLVFAVIGSSACLLPQHDLAAYSPPNRPPLDKKGLAAVCVSASEICLRFFDYTGVISEQLCWVTLEHASLLTLLYGDYDYRPYKTLSALITLLFTLGYHHRDTTSKLPFFRAEHRKRLVVATYAMDIGLSTFLGRPPRMIRRYITIDPPLDIAFTDIIASPEVLDAAMTRLDNNGWNAEGAYTRGSYARACFMMGVVRETVLEISLDPKIGEGEGPGLEEKITEISTLAAKTRLSLPSSLYRVSTPSDFNRCPETAKVCLFLHMDSLYDEFILQRTIVQRTGASTEKLIAVAHELLDNLLLLIANRAVGGWDGNSVVWIMSSLGLPPAGVLAVELLRRFQNPDSDSQSAAFPRSEIIQNLSRFAADLEYVVSRQAGNYDVCQQAKSVIRHILDLVLGGRGADVETREEEEGGEGSGNTRGDVEGGGTAPEFVARDWISWDLNAWMDEDSELVRWLNSFE</sequence>
<dbReference type="VEuPathDB" id="FungiDB:BO83DRAFT_405245"/>
<dbReference type="PROSITE" id="PS50850">
    <property type="entry name" value="MFS"/>
    <property type="match status" value="1"/>
</dbReference>
<evidence type="ECO:0000256" key="8">
    <source>
        <dbReference type="ARBA" id="ARBA00023242"/>
    </source>
</evidence>
<keyword evidence="8" id="KW-0539">Nucleus</keyword>
<dbReference type="InterPro" id="IPR001138">
    <property type="entry name" value="Zn2Cys6_DnaBD"/>
</dbReference>
<evidence type="ECO:0000256" key="4">
    <source>
        <dbReference type="ARBA" id="ARBA00023015"/>
    </source>
</evidence>
<feature type="transmembrane region" description="Helical" evidence="10">
    <location>
        <begin position="112"/>
        <end position="129"/>
    </location>
</feature>
<protein>
    <submittedName>
        <fullName evidence="13">Efflux pump antibiotic resistance protein</fullName>
    </submittedName>
</protein>
<feature type="compositionally biased region" description="Gly residues" evidence="9">
    <location>
        <begin position="1236"/>
        <end position="1250"/>
    </location>
</feature>
<feature type="transmembrane region" description="Helical" evidence="10">
    <location>
        <begin position="44"/>
        <end position="70"/>
    </location>
</feature>
<dbReference type="Gene3D" id="4.10.240.10">
    <property type="entry name" value="Zn(2)-C6 fungal-type DNA-binding domain"/>
    <property type="match status" value="1"/>
</dbReference>
<gene>
    <name evidence="13" type="ORF">BO83DRAFT_405245</name>
</gene>
<keyword evidence="4" id="KW-0805">Transcription regulation</keyword>
<dbReference type="GO" id="GO:0008270">
    <property type="term" value="F:zinc ion binding"/>
    <property type="evidence" value="ECO:0007669"/>
    <property type="project" value="InterPro"/>
</dbReference>
<keyword evidence="14" id="KW-1185">Reference proteome</keyword>
<dbReference type="InterPro" id="IPR020846">
    <property type="entry name" value="MFS_dom"/>
</dbReference>
<feature type="region of interest" description="Disordered" evidence="9">
    <location>
        <begin position="1"/>
        <end position="32"/>
    </location>
</feature>
<dbReference type="Pfam" id="PF07690">
    <property type="entry name" value="MFS_1"/>
    <property type="match status" value="1"/>
</dbReference>
<feature type="domain" description="Major facilitator superfamily (MFS) profile" evidence="12">
    <location>
        <begin position="45"/>
        <end position="542"/>
    </location>
</feature>
<reference evidence="13" key="1">
    <citation type="submission" date="2016-12" db="EMBL/GenBank/DDBJ databases">
        <title>The genomes of Aspergillus section Nigri reveals drivers in fungal speciation.</title>
        <authorList>
            <consortium name="DOE Joint Genome Institute"/>
            <person name="Vesth T.C."/>
            <person name="Nybo J."/>
            <person name="Theobald S."/>
            <person name="Brandl J."/>
            <person name="Frisvad J.C."/>
            <person name="Nielsen K.F."/>
            <person name="Lyhne E.K."/>
            <person name="Kogle M.E."/>
            <person name="Kuo A."/>
            <person name="Riley R."/>
            <person name="Clum A."/>
            <person name="Nolan M."/>
            <person name="Lipzen A."/>
            <person name="Salamov A."/>
            <person name="Henrissat B."/>
            <person name="Wiebenga A."/>
            <person name="De vries R.P."/>
            <person name="Grigoriev I.V."/>
            <person name="Mortensen U.H."/>
            <person name="Andersen M.R."/>
            <person name="Baker S.E."/>
        </authorList>
    </citation>
    <scope>NUCLEOTIDE SEQUENCE</scope>
    <source>
        <strain evidence="13">CBS 122712</strain>
    </source>
</reference>
<evidence type="ECO:0000259" key="12">
    <source>
        <dbReference type="PROSITE" id="PS50850"/>
    </source>
</evidence>
<evidence type="ECO:0000256" key="1">
    <source>
        <dbReference type="ARBA" id="ARBA00004141"/>
    </source>
</evidence>
<feature type="transmembrane region" description="Helical" evidence="10">
    <location>
        <begin position="169"/>
        <end position="187"/>
    </location>
</feature>
<dbReference type="GO" id="GO:0022857">
    <property type="term" value="F:transmembrane transporter activity"/>
    <property type="evidence" value="ECO:0007669"/>
    <property type="project" value="InterPro"/>
</dbReference>
<feature type="transmembrane region" description="Helical" evidence="10">
    <location>
        <begin position="432"/>
        <end position="456"/>
    </location>
</feature>
<dbReference type="PANTHER" id="PTHR23501">
    <property type="entry name" value="MAJOR FACILITATOR SUPERFAMILY"/>
    <property type="match status" value="1"/>
</dbReference>
<feature type="transmembrane region" description="Helical" evidence="10">
    <location>
        <begin position="82"/>
        <end position="100"/>
    </location>
</feature>
<dbReference type="PROSITE" id="PS00463">
    <property type="entry name" value="ZN2_CY6_FUNGAL_1"/>
    <property type="match status" value="1"/>
</dbReference>
<dbReference type="SUPFAM" id="SSF57701">
    <property type="entry name" value="Zn2/Cys6 DNA-binding domain"/>
    <property type="match status" value="1"/>
</dbReference>
<dbReference type="CDD" id="cd00067">
    <property type="entry name" value="GAL4"/>
    <property type="match status" value="1"/>
</dbReference>
<keyword evidence="7" id="KW-0804">Transcription</keyword>
<comment type="subcellular location">
    <subcellularLocation>
        <location evidence="1">Membrane</location>
        <topology evidence="1">Multi-pass membrane protein</topology>
    </subcellularLocation>
</comment>
<dbReference type="InterPro" id="IPR036259">
    <property type="entry name" value="MFS_trans_sf"/>
</dbReference>
<feature type="transmembrane region" description="Helical" evidence="10">
    <location>
        <begin position="370"/>
        <end position="389"/>
    </location>
</feature>
<evidence type="ECO:0000313" key="14">
    <source>
        <dbReference type="Proteomes" id="UP000246171"/>
    </source>
</evidence>
<feature type="transmembrane region" description="Helical" evidence="10">
    <location>
        <begin position="401"/>
        <end position="420"/>
    </location>
</feature>
<feature type="compositionally biased region" description="Basic and acidic residues" evidence="9">
    <location>
        <begin position="1"/>
        <end position="10"/>
    </location>
</feature>
<dbReference type="OrthoDB" id="4139357at2759"/>
<dbReference type="Proteomes" id="UP000246171">
    <property type="component" value="Unassembled WGS sequence"/>
</dbReference>